<evidence type="ECO:0000256" key="1">
    <source>
        <dbReference type="SAM" id="MobiDB-lite"/>
    </source>
</evidence>
<dbReference type="Proteomes" id="UP000054350">
    <property type="component" value="Unassembled WGS sequence"/>
</dbReference>
<sequence length="186" mass="18824">MTIPTFDHHHHHAATASAPAPAPTAAPGFIDHTAIDAWLAANLQLVPEDSTSTSTSAAAAAAAKFPLATTDAEWTYKAAAVHQGGASNDELALAFGLGMDPQFELSGLFLDELGLGTAQFGATSSAAASKAGSPGLDDLPVLVPASPKPAVVEQTVVEVLPRRTTPSLTIPGRGAGARHNDGCRDG</sequence>
<feature type="compositionally biased region" description="Low complexity" evidence="1">
    <location>
        <begin position="14"/>
        <end position="25"/>
    </location>
</feature>
<protein>
    <submittedName>
        <fullName evidence="2">Uncharacterized protein</fullName>
    </submittedName>
</protein>
<dbReference type="EMBL" id="GG745380">
    <property type="protein sequence ID" value="KNE72522.1"/>
    <property type="molecule type" value="Genomic_DNA"/>
</dbReference>
<reference evidence="2 3" key="1">
    <citation type="submission" date="2009-11" db="EMBL/GenBank/DDBJ databases">
        <title>Annotation of Allomyces macrogynus ATCC 38327.</title>
        <authorList>
            <consortium name="The Broad Institute Genome Sequencing Platform"/>
            <person name="Russ C."/>
            <person name="Cuomo C."/>
            <person name="Burger G."/>
            <person name="Gray M.W."/>
            <person name="Holland P.W.H."/>
            <person name="King N."/>
            <person name="Lang F.B.F."/>
            <person name="Roger A.J."/>
            <person name="Ruiz-Trillo I."/>
            <person name="Young S.K."/>
            <person name="Zeng Q."/>
            <person name="Gargeya S."/>
            <person name="Fitzgerald M."/>
            <person name="Haas B."/>
            <person name="Abouelleil A."/>
            <person name="Alvarado L."/>
            <person name="Arachchi H.M."/>
            <person name="Berlin A."/>
            <person name="Chapman S.B."/>
            <person name="Gearin G."/>
            <person name="Goldberg J."/>
            <person name="Griggs A."/>
            <person name="Gujja S."/>
            <person name="Hansen M."/>
            <person name="Heiman D."/>
            <person name="Howarth C."/>
            <person name="Larimer J."/>
            <person name="Lui A."/>
            <person name="MacDonald P.J.P."/>
            <person name="McCowen C."/>
            <person name="Montmayeur A."/>
            <person name="Murphy C."/>
            <person name="Neiman D."/>
            <person name="Pearson M."/>
            <person name="Priest M."/>
            <person name="Roberts A."/>
            <person name="Saif S."/>
            <person name="Shea T."/>
            <person name="Sisk P."/>
            <person name="Stolte C."/>
            <person name="Sykes S."/>
            <person name="Wortman J."/>
            <person name="Nusbaum C."/>
            <person name="Birren B."/>
        </authorList>
    </citation>
    <scope>NUCLEOTIDE SEQUENCE [LARGE SCALE GENOMIC DNA]</scope>
    <source>
        <strain evidence="2 3">ATCC 38327</strain>
    </source>
</reference>
<accession>A0A0L0TCQ5</accession>
<evidence type="ECO:0000313" key="2">
    <source>
        <dbReference type="EMBL" id="KNE72522.1"/>
    </source>
</evidence>
<organism evidence="2 3">
    <name type="scientific">Allomyces macrogynus (strain ATCC 38327)</name>
    <name type="common">Allomyces javanicus var. macrogynus</name>
    <dbReference type="NCBI Taxonomy" id="578462"/>
    <lineage>
        <taxon>Eukaryota</taxon>
        <taxon>Fungi</taxon>
        <taxon>Fungi incertae sedis</taxon>
        <taxon>Blastocladiomycota</taxon>
        <taxon>Blastocladiomycetes</taxon>
        <taxon>Blastocladiales</taxon>
        <taxon>Blastocladiaceae</taxon>
        <taxon>Allomyces</taxon>
    </lineage>
</organism>
<keyword evidence="3" id="KW-1185">Reference proteome</keyword>
<name>A0A0L0TCQ5_ALLM3</name>
<reference evidence="3" key="2">
    <citation type="submission" date="2009-11" db="EMBL/GenBank/DDBJ databases">
        <title>The Genome Sequence of Allomyces macrogynus strain ATCC 38327.</title>
        <authorList>
            <consortium name="The Broad Institute Genome Sequencing Platform"/>
            <person name="Russ C."/>
            <person name="Cuomo C."/>
            <person name="Shea T."/>
            <person name="Young S.K."/>
            <person name="Zeng Q."/>
            <person name="Koehrsen M."/>
            <person name="Haas B."/>
            <person name="Borodovsky M."/>
            <person name="Guigo R."/>
            <person name="Alvarado L."/>
            <person name="Berlin A."/>
            <person name="Borenstein D."/>
            <person name="Chen Z."/>
            <person name="Engels R."/>
            <person name="Freedman E."/>
            <person name="Gellesch M."/>
            <person name="Goldberg J."/>
            <person name="Griggs A."/>
            <person name="Gujja S."/>
            <person name="Heiman D."/>
            <person name="Hepburn T."/>
            <person name="Howarth C."/>
            <person name="Jen D."/>
            <person name="Larson L."/>
            <person name="Lewis B."/>
            <person name="Mehta T."/>
            <person name="Park D."/>
            <person name="Pearson M."/>
            <person name="Roberts A."/>
            <person name="Saif S."/>
            <person name="Shenoy N."/>
            <person name="Sisk P."/>
            <person name="Stolte C."/>
            <person name="Sykes S."/>
            <person name="Walk T."/>
            <person name="White J."/>
            <person name="Yandava C."/>
            <person name="Burger G."/>
            <person name="Gray M.W."/>
            <person name="Holland P.W.H."/>
            <person name="King N."/>
            <person name="Lang F.B.F."/>
            <person name="Roger A.J."/>
            <person name="Ruiz-Trillo I."/>
            <person name="Lander E."/>
            <person name="Nusbaum C."/>
        </authorList>
    </citation>
    <scope>NUCLEOTIDE SEQUENCE [LARGE SCALE GENOMIC DNA]</scope>
    <source>
        <strain evidence="3">ATCC 38327</strain>
    </source>
</reference>
<dbReference type="AlphaFoldDB" id="A0A0L0TCQ5"/>
<feature type="region of interest" description="Disordered" evidence="1">
    <location>
        <begin position="1"/>
        <end position="25"/>
    </location>
</feature>
<proteinExistence type="predicted"/>
<feature type="region of interest" description="Disordered" evidence="1">
    <location>
        <begin position="165"/>
        <end position="186"/>
    </location>
</feature>
<evidence type="ECO:0000313" key="3">
    <source>
        <dbReference type="Proteomes" id="UP000054350"/>
    </source>
</evidence>
<dbReference type="VEuPathDB" id="FungiDB:AMAG_20533"/>
<gene>
    <name evidence="2" type="ORF">AMAG_20533</name>
</gene>